<dbReference type="GeneID" id="116412052"/>
<dbReference type="GO" id="GO:0005576">
    <property type="term" value="C:extracellular region"/>
    <property type="evidence" value="ECO:0007669"/>
    <property type="project" value="InterPro"/>
</dbReference>
<evidence type="ECO:0000313" key="3">
    <source>
        <dbReference type="RefSeq" id="XP_031761288.1"/>
    </source>
</evidence>
<organism evidence="2 3">
    <name type="scientific">Xenopus tropicalis</name>
    <name type="common">Western clawed frog</name>
    <name type="synonym">Silurana tropicalis</name>
    <dbReference type="NCBI Taxonomy" id="8364"/>
    <lineage>
        <taxon>Eukaryota</taxon>
        <taxon>Metazoa</taxon>
        <taxon>Chordata</taxon>
        <taxon>Craniata</taxon>
        <taxon>Vertebrata</taxon>
        <taxon>Euteleostomi</taxon>
        <taxon>Amphibia</taxon>
        <taxon>Batrachia</taxon>
        <taxon>Anura</taxon>
        <taxon>Pipoidea</taxon>
        <taxon>Pipidae</taxon>
        <taxon>Xenopodinae</taxon>
        <taxon>Xenopus</taxon>
        <taxon>Silurana</taxon>
    </lineage>
</organism>
<dbReference type="InterPro" id="IPR036595">
    <property type="entry name" value="A-macroglobulin_rcpt-bd_sf"/>
</dbReference>
<sequence>MLSGFIPVKSSVRELEKSRTIKRSEMQTDMVTLYLDELGHEPLHLSFMVEQDIEVKNLKPATVKVYDYYETEETVAEYNSPCSADGDKGNAK</sequence>
<reference evidence="3" key="1">
    <citation type="submission" date="2025-08" db="UniProtKB">
        <authorList>
            <consortium name="RefSeq"/>
        </authorList>
    </citation>
    <scope>IDENTIFICATION</scope>
    <source>
        <strain evidence="3">Nigerian</strain>
        <tissue evidence="3">Liver and blood</tissue>
    </source>
</reference>
<feature type="domain" description="Alpha-macroglobulin receptor-binding" evidence="1">
    <location>
        <begin position="1"/>
        <end position="78"/>
    </location>
</feature>
<evidence type="ECO:0000313" key="2">
    <source>
        <dbReference type="Proteomes" id="UP000008143"/>
    </source>
</evidence>
<evidence type="ECO:0000259" key="1">
    <source>
        <dbReference type="SMART" id="SM01361"/>
    </source>
</evidence>
<dbReference type="SUPFAM" id="SSF49410">
    <property type="entry name" value="Alpha-macroglobulin receptor domain"/>
    <property type="match status" value="1"/>
</dbReference>
<evidence type="ECO:0000313" key="4">
    <source>
        <dbReference type="Xenbase" id="XB-GENE-29097923"/>
    </source>
</evidence>
<dbReference type="AlphaFoldDB" id="A0A8J1JTS1"/>
<proteinExistence type="predicted"/>
<dbReference type="PANTHER" id="PTHR11412">
    <property type="entry name" value="MACROGLOBULIN / COMPLEMENT"/>
    <property type="match status" value="1"/>
</dbReference>
<dbReference type="InterPro" id="IPR050473">
    <property type="entry name" value="A2M/Complement_sys"/>
</dbReference>
<keyword evidence="2" id="KW-1185">Reference proteome</keyword>
<dbReference type="Pfam" id="PF07677">
    <property type="entry name" value="A2M_recep"/>
    <property type="match status" value="1"/>
</dbReference>
<accession>A0A8J1JTS1</accession>
<dbReference type="PANTHER" id="PTHR11412:SF182">
    <property type="entry name" value="ALPHA-2-MACROGLOBULIN-LIKE PROTEIN 1"/>
    <property type="match status" value="1"/>
</dbReference>
<gene>
    <name evidence="3 4" type="primary">LOC116412052</name>
</gene>
<dbReference type="SMART" id="SM01361">
    <property type="entry name" value="A2M_recep"/>
    <property type="match status" value="1"/>
</dbReference>
<dbReference type="Gene3D" id="2.60.40.690">
    <property type="entry name" value="Alpha-macroglobulin, receptor-binding domain"/>
    <property type="match status" value="1"/>
</dbReference>
<dbReference type="RefSeq" id="XP_031761288.1">
    <property type="nucleotide sequence ID" value="XM_031905428.1"/>
</dbReference>
<dbReference type="Xenbase" id="XB-GENE-29097923">
    <property type="gene designation" value="LOC116412052"/>
</dbReference>
<protein>
    <submittedName>
        <fullName evidence="3">Murinoglobulin-2-like isoform X2</fullName>
    </submittedName>
</protein>
<dbReference type="Proteomes" id="UP000008143">
    <property type="component" value="Chromosome 7"/>
</dbReference>
<name>A0A8J1JTS1_XENTR</name>
<dbReference type="AGR" id="Xenbase:XB-GENE-29097923"/>
<dbReference type="InterPro" id="IPR009048">
    <property type="entry name" value="A-macroglobulin_rcpt-bd"/>
</dbReference>